<gene>
    <name evidence="2" type="ORF">AVDCRST_MAG78-534</name>
</gene>
<evidence type="ECO:0000313" key="2">
    <source>
        <dbReference type="EMBL" id="CAA9413663.1"/>
    </source>
</evidence>
<evidence type="ECO:0000256" key="1">
    <source>
        <dbReference type="SAM" id="MobiDB-lite"/>
    </source>
</evidence>
<reference evidence="2" key="1">
    <citation type="submission" date="2020-02" db="EMBL/GenBank/DDBJ databases">
        <authorList>
            <person name="Meier V. D."/>
        </authorList>
    </citation>
    <scope>NUCLEOTIDE SEQUENCE</scope>
    <source>
        <strain evidence="2">AVDCRST_MAG78</strain>
    </source>
</reference>
<name>A0A6J4PE13_9ACTN</name>
<accession>A0A6J4PE13</accession>
<dbReference type="GO" id="GO:0004332">
    <property type="term" value="F:fructose-bisphosphate aldolase activity"/>
    <property type="evidence" value="ECO:0007669"/>
    <property type="project" value="UniProtKB-EC"/>
</dbReference>
<proteinExistence type="predicted"/>
<feature type="non-terminal residue" evidence="2">
    <location>
        <position position="55"/>
    </location>
</feature>
<feature type="region of interest" description="Disordered" evidence="1">
    <location>
        <begin position="1"/>
        <end position="55"/>
    </location>
</feature>
<dbReference type="EC" id="4.1.2.13" evidence="2"/>
<protein>
    <submittedName>
        <fullName evidence="2">Fructose-bisphosphate aldolase class I</fullName>
        <ecNumber evidence="2">4.1.2.13</ecNumber>
    </submittedName>
</protein>
<keyword evidence="2" id="KW-0456">Lyase</keyword>
<feature type="non-terminal residue" evidence="2">
    <location>
        <position position="1"/>
    </location>
</feature>
<dbReference type="EMBL" id="CADCVB010000040">
    <property type="protein sequence ID" value="CAA9413663.1"/>
    <property type="molecule type" value="Genomic_DNA"/>
</dbReference>
<dbReference type="AlphaFoldDB" id="A0A6J4PE13"/>
<organism evidence="2">
    <name type="scientific">uncultured Rubrobacteraceae bacterium</name>
    <dbReference type="NCBI Taxonomy" id="349277"/>
    <lineage>
        <taxon>Bacteria</taxon>
        <taxon>Bacillati</taxon>
        <taxon>Actinomycetota</taxon>
        <taxon>Rubrobacteria</taxon>
        <taxon>Rubrobacterales</taxon>
        <taxon>Rubrobacteraceae</taxon>
        <taxon>environmental samples</taxon>
    </lineage>
</organism>
<sequence length="55" mass="5993">PSPGPGRCRAGRWRSGAETSRTSRKPKRSSTTAPGWPPPPPSATTPGRWNRSRPR</sequence>